<evidence type="ECO:0000259" key="1">
    <source>
        <dbReference type="Pfam" id="PF13460"/>
    </source>
</evidence>
<evidence type="ECO:0000313" key="2">
    <source>
        <dbReference type="EMBL" id="WBO23620.1"/>
    </source>
</evidence>
<feature type="domain" description="NAD(P)-binding" evidence="1">
    <location>
        <begin position="7"/>
        <end position="180"/>
    </location>
</feature>
<dbReference type="Gene3D" id="3.40.50.720">
    <property type="entry name" value="NAD(P)-binding Rossmann-like Domain"/>
    <property type="match status" value="1"/>
</dbReference>
<keyword evidence="3" id="KW-1185">Reference proteome</keyword>
<organism evidence="2 3">
    <name type="scientific">Sphingomonas abietis</name>
    <dbReference type="NCBI Taxonomy" id="3012344"/>
    <lineage>
        <taxon>Bacteria</taxon>
        <taxon>Pseudomonadati</taxon>
        <taxon>Pseudomonadota</taxon>
        <taxon>Alphaproteobacteria</taxon>
        <taxon>Sphingomonadales</taxon>
        <taxon>Sphingomonadaceae</taxon>
        <taxon>Sphingomonas</taxon>
    </lineage>
</organism>
<dbReference type="InterPro" id="IPR036291">
    <property type="entry name" value="NAD(P)-bd_dom_sf"/>
</dbReference>
<dbReference type="EMBL" id="CP115174">
    <property type="protein sequence ID" value="WBO23620.1"/>
    <property type="molecule type" value="Genomic_DNA"/>
</dbReference>
<dbReference type="CDD" id="cd05269">
    <property type="entry name" value="TMR_SDR_a"/>
    <property type="match status" value="1"/>
</dbReference>
<dbReference type="InterPro" id="IPR052718">
    <property type="entry name" value="NmrA-type_oxidoreductase"/>
</dbReference>
<protein>
    <submittedName>
        <fullName evidence="2">SDR family oxidoreductase</fullName>
    </submittedName>
</protein>
<reference evidence="2 3" key="1">
    <citation type="submission" date="2022-12" db="EMBL/GenBank/DDBJ databases">
        <title>Sphingomonas abieness sp. nov., an endophytic bacterium isolated from Abies koreana.</title>
        <authorList>
            <person name="Jiang L."/>
            <person name="Lee J."/>
        </authorList>
    </citation>
    <scope>NUCLEOTIDE SEQUENCE [LARGE SCALE GENOMIC DNA]</scope>
    <source>
        <strain evidence="3">PAMB 00755</strain>
    </source>
</reference>
<dbReference type="SUPFAM" id="SSF51735">
    <property type="entry name" value="NAD(P)-binding Rossmann-fold domains"/>
    <property type="match status" value="1"/>
</dbReference>
<dbReference type="Pfam" id="PF13460">
    <property type="entry name" value="NAD_binding_10"/>
    <property type="match status" value="1"/>
</dbReference>
<evidence type="ECO:0000313" key="3">
    <source>
        <dbReference type="Proteomes" id="UP001210865"/>
    </source>
</evidence>
<sequence>MTIAVTGATGQLGRLVIEALKQKIAADDIVALARTPEKASDLGVPVRGFDYAAPATLAPALEGVDTLLLVSSNAVGERVAQHRHVIEAAKAAGVTRIVYTSLLHADVSPLSLAAEHLATEADLAASGVPATILRNGWYTENYTGSVGGAVAGGAFIGTSGEGRISSATRTDYADAAVAVLIGAGHEGKVYELAGDDAYTLADLAAEISRQTGQDIPYRNLSEADYAAALAGFGLPADFAAMLASWGTGTAAGALFDDGRALSALTGKSTTPMAESVKAALA</sequence>
<accession>A0ABY7NQ08</accession>
<dbReference type="PANTHER" id="PTHR47129:SF1">
    <property type="entry name" value="NMRA-LIKE DOMAIN-CONTAINING PROTEIN"/>
    <property type="match status" value="1"/>
</dbReference>
<dbReference type="RefSeq" id="WP_270078251.1">
    <property type="nucleotide sequence ID" value="NZ_CP115174.1"/>
</dbReference>
<gene>
    <name evidence="2" type="ORF">PBT88_05725</name>
</gene>
<dbReference type="InterPro" id="IPR016040">
    <property type="entry name" value="NAD(P)-bd_dom"/>
</dbReference>
<dbReference type="PANTHER" id="PTHR47129">
    <property type="entry name" value="QUINONE OXIDOREDUCTASE 2"/>
    <property type="match status" value="1"/>
</dbReference>
<name>A0ABY7NQ08_9SPHN</name>
<dbReference type="Gene3D" id="3.90.25.10">
    <property type="entry name" value="UDP-galactose 4-epimerase, domain 1"/>
    <property type="match status" value="1"/>
</dbReference>
<proteinExistence type="predicted"/>
<dbReference type="Proteomes" id="UP001210865">
    <property type="component" value="Chromosome"/>
</dbReference>